<evidence type="ECO:0008006" key="8">
    <source>
        <dbReference type="Google" id="ProtNLM"/>
    </source>
</evidence>
<evidence type="ECO:0000256" key="1">
    <source>
        <dbReference type="ARBA" id="ARBA00022801"/>
    </source>
</evidence>
<reference evidence="6 7" key="1">
    <citation type="journal article" date="2024" name="Commun. Biol.">
        <title>Comparative genomic analysis of thermophilic fungi reveals convergent evolutionary adaptations and gene losses.</title>
        <authorList>
            <person name="Steindorff A.S."/>
            <person name="Aguilar-Pontes M.V."/>
            <person name="Robinson A.J."/>
            <person name="Andreopoulos B."/>
            <person name="LaButti K."/>
            <person name="Kuo A."/>
            <person name="Mondo S."/>
            <person name="Riley R."/>
            <person name="Otillar R."/>
            <person name="Haridas S."/>
            <person name="Lipzen A."/>
            <person name="Grimwood J."/>
            <person name="Schmutz J."/>
            <person name="Clum A."/>
            <person name="Reid I.D."/>
            <person name="Moisan M.C."/>
            <person name="Butler G."/>
            <person name="Nguyen T.T.M."/>
            <person name="Dewar K."/>
            <person name="Conant G."/>
            <person name="Drula E."/>
            <person name="Henrissat B."/>
            <person name="Hansel C."/>
            <person name="Singer S."/>
            <person name="Hutchinson M.I."/>
            <person name="de Vries R.P."/>
            <person name="Natvig D.O."/>
            <person name="Powell A.J."/>
            <person name="Tsang A."/>
            <person name="Grigoriev I.V."/>
        </authorList>
    </citation>
    <scope>NUCLEOTIDE SEQUENCE [LARGE SCALE GENOMIC DNA]</scope>
    <source>
        <strain evidence="6 7">ATCC 22073</strain>
    </source>
</reference>
<dbReference type="PROSITE" id="PS00383">
    <property type="entry name" value="TYR_PHOSPHATASE_1"/>
    <property type="match status" value="1"/>
</dbReference>
<comment type="catalytic activity">
    <reaction evidence="2">
        <text>3,5-bis(diphospho)-1D-myo-inositol 1,2,4,6-tetrakisphosphate + H2O = 3-diphospho-1D-myo-inositol 1,2,4,5,6-pentakisphosphate + phosphate + 2 H(+)</text>
        <dbReference type="Rhea" id="RHEA:56312"/>
        <dbReference type="ChEBI" id="CHEBI:15377"/>
        <dbReference type="ChEBI" id="CHEBI:15378"/>
        <dbReference type="ChEBI" id="CHEBI:43474"/>
        <dbReference type="ChEBI" id="CHEBI:140372"/>
        <dbReference type="ChEBI" id="CHEBI:140374"/>
        <dbReference type="EC" id="3.6.1.52"/>
    </reaction>
    <physiologicalReaction direction="left-to-right" evidence="2">
        <dbReference type="Rhea" id="RHEA:56313"/>
    </physiologicalReaction>
</comment>
<protein>
    <recommendedName>
        <fullName evidence="8">Tyrosine phosphatase</fullName>
    </recommendedName>
</protein>
<comment type="caution">
    <text evidence="6">The sequence shown here is derived from an EMBL/GenBank/DDBJ whole genome shotgun (WGS) entry which is preliminary data.</text>
</comment>
<dbReference type="InterPro" id="IPR004861">
    <property type="entry name" value="Siw14-like"/>
</dbReference>
<dbReference type="RefSeq" id="XP_070864031.1">
    <property type="nucleotide sequence ID" value="XM_071013112.1"/>
</dbReference>
<evidence type="ECO:0000256" key="4">
    <source>
        <dbReference type="SAM" id="MobiDB-lite"/>
    </source>
</evidence>
<dbReference type="PANTHER" id="PTHR31126:SF48">
    <property type="entry name" value="INOSITOL PHOSPHATASE SIW14"/>
    <property type="match status" value="1"/>
</dbReference>
<comment type="catalytic activity">
    <reaction evidence="3">
        <text>6-diphospho-1D-myo-inositol pentakisphosphate + H2O = 1D-myo-inositol hexakisphosphate + phosphate + H(+)</text>
        <dbReference type="Rhea" id="RHEA:79703"/>
        <dbReference type="ChEBI" id="CHEBI:15377"/>
        <dbReference type="ChEBI" id="CHEBI:15378"/>
        <dbReference type="ChEBI" id="CHEBI:43474"/>
        <dbReference type="ChEBI" id="CHEBI:58130"/>
        <dbReference type="ChEBI" id="CHEBI:230534"/>
        <dbReference type="EC" id="3.6.1.52"/>
    </reaction>
    <physiologicalReaction direction="left-to-right" evidence="3">
        <dbReference type="Rhea" id="RHEA:79704"/>
    </physiologicalReaction>
</comment>
<dbReference type="EMBL" id="JAZGUE010000006">
    <property type="protein sequence ID" value="KAL2265304.1"/>
    <property type="molecule type" value="Genomic_DNA"/>
</dbReference>
<feature type="region of interest" description="Disordered" evidence="4">
    <location>
        <begin position="1"/>
        <end position="92"/>
    </location>
</feature>
<evidence type="ECO:0000313" key="6">
    <source>
        <dbReference type="EMBL" id="KAL2265304.1"/>
    </source>
</evidence>
<accession>A0ABR4D6V8</accession>
<proteinExistence type="predicted"/>
<keyword evidence="7" id="KW-1185">Reference proteome</keyword>
<evidence type="ECO:0000256" key="3">
    <source>
        <dbReference type="ARBA" id="ARBA00048424"/>
    </source>
</evidence>
<keyword evidence="1" id="KW-0378">Hydrolase</keyword>
<feature type="transmembrane region" description="Helical" evidence="5">
    <location>
        <begin position="311"/>
        <end position="333"/>
    </location>
</feature>
<feature type="compositionally biased region" description="Basic and acidic residues" evidence="4">
    <location>
        <begin position="69"/>
        <end position="84"/>
    </location>
</feature>
<feature type="compositionally biased region" description="Low complexity" evidence="4">
    <location>
        <begin position="27"/>
        <end position="42"/>
    </location>
</feature>
<dbReference type="InterPro" id="IPR020428">
    <property type="entry name" value="PFA-DSPs"/>
</dbReference>
<dbReference type="Proteomes" id="UP001600064">
    <property type="component" value="Unassembled WGS sequence"/>
</dbReference>
<keyword evidence="5" id="KW-1133">Transmembrane helix</keyword>
<evidence type="ECO:0000256" key="5">
    <source>
        <dbReference type="SAM" id="Phobius"/>
    </source>
</evidence>
<dbReference type="InterPro" id="IPR029021">
    <property type="entry name" value="Prot-tyrosine_phosphatase-like"/>
</dbReference>
<dbReference type="InterPro" id="IPR016130">
    <property type="entry name" value="Tyr_Pase_AS"/>
</dbReference>
<keyword evidence="5" id="KW-0472">Membrane</keyword>
<sequence length="355" mass="39172">MSKRGGRQFDEDGMEDDQQGRQGVRASLTTTTTTTTSTQSSLEPSPLVRPADGQQHGNVDDNPLFLSTGDDRHRSQPDLIHDVFHPPPTPQQLADSMLDAERGLPATGRPVNFGVVVPGVYRSSFPKAEDYGFIKELKLKTIVTLVRKDFPEGYNEFLERNGIRHAVFDMKGTKKESIPITTMRSILSVVLDRRNHPLLIHCNHGKHRTGCVIGIVRKLSGWNISNIIREYCAFAEPKVRDCDIDYITAFELGNISNLFRDSDAASTTPISKVMSMLSIKTNSSTDIVSLAAPFRTGPLFFGYSPFLSPGFLRATAFSLVILATWLVSGCMLARERGVGWSDAVEELLNEAAGID</sequence>
<dbReference type="PRINTS" id="PR01911">
    <property type="entry name" value="PFDSPHPHTASE"/>
</dbReference>
<name>A0ABR4D6V8_9PEZI</name>
<organism evidence="6 7">
    <name type="scientific">Remersonia thermophila</name>
    <dbReference type="NCBI Taxonomy" id="72144"/>
    <lineage>
        <taxon>Eukaryota</taxon>
        <taxon>Fungi</taxon>
        <taxon>Dikarya</taxon>
        <taxon>Ascomycota</taxon>
        <taxon>Pezizomycotina</taxon>
        <taxon>Sordariomycetes</taxon>
        <taxon>Sordariomycetidae</taxon>
        <taxon>Sordariales</taxon>
        <taxon>Sordariales incertae sedis</taxon>
        <taxon>Remersonia</taxon>
    </lineage>
</organism>
<dbReference type="Pfam" id="PF03162">
    <property type="entry name" value="Y_phosphatase2"/>
    <property type="match status" value="1"/>
</dbReference>
<keyword evidence="5" id="KW-0812">Transmembrane</keyword>
<evidence type="ECO:0000256" key="2">
    <source>
        <dbReference type="ARBA" id="ARBA00047562"/>
    </source>
</evidence>
<dbReference type="Gene3D" id="3.90.190.10">
    <property type="entry name" value="Protein tyrosine phosphatase superfamily"/>
    <property type="match status" value="1"/>
</dbReference>
<dbReference type="GeneID" id="98127756"/>
<dbReference type="PANTHER" id="PTHR31126">
    <property type="entry name" value="TYROSINE-PROTEIN PHOSPHATASE"/>
    <property type="match status" value="1"/>
</dbReference>
<gene>
    <name evidence="6" type="ORF">VTJ83DRAFT_6404</name>
</gene>
<evidence type="ECO:0000313" key="7">
    <source>
        <dbReference type="Proteomes" id="UP001600064"/>
    </source>
</evidence>
<dbReference type="SUPFAM" id="SSF52799">
    <property type="entry name" value="(Phosphotyrosine protein) phosphatases II"/>
    <property type="match status" value="1"/>
</dbReference>